<dbReference type="PRINTS" id="PR00019">
    <property type="entry name" value="LEURICHRPT"/>
</dbReference>
<keyword evidence="7" id="KW-0675">Receptor</keyword>
<evidence type="ECO:0000256" key="7">
    <source>
        <dbReference type="ARBA" id="ARBA00023170"/>
    </source>
</evidence>
<name>A0A835HTX4_9MAGN</name>
<dbReference type="InterPro" id="IPR001611">
    <property type="entry name" value="Leu-rich_rpt"/>
</dbReference>
<dbReference type="GO" id="GO:0005524">
    <property type="term" value="F:ATP binding"/>
    <property type="evidence" value="ECO:0007669"/>
    <property type="project" value="UniProtKB-KW"/>
</dbReference>
<dbReference type="Pfam" id="PF00560">
    <property type="entry name" value="LRR_1"/>
    <property type="match status" value="3"/>
</dbReference>
<keyword evidence="9" id="KW-0472">Membrane</keyword>
<evidence type="ECO:0000256" key="4">
    <source>
        <dbReference type="ARBA" id="ARBA00022737"/>
    </source>
</evidence>
<keyword evidence="9" id="KW-1133">Transmembrane helix</keyword>
<comment type="subcellular location">
    <subcellularLocation>
        <location evidence="1">Membrane</location>
        <topology evidence="1">Single-pass membrane protein</topology>
    </subcellularLocation>
</comment>
<keyword evidence="6" id="KW-0067">ATP-binding</keyword>
<evidence type="ECO:0000256" key="9">
    <source>
        <dbReference type="SAM" id="Phobius"/>
    </source>
</evidence>
<proteinExistence type="predicted"/>
<evidence type="ECO:0000313" key="10">
    <source>
        <dbReference type="EMBL" id="KAF9604352.1"/>
    </source>
</evidence>
<evidence type="ECO:0000256" key="3">
    <source>
        <dbReference type="ARBA" id="ARBA00022729"/>
    </source>
</evidence>
<evidence type="ECO:0000256" key="8">
    <source>
        <dbReference type="ARBA" id="ARBA00023180"/>
    </source>
</evidence>
<keyword evidence="4" id="KW-0677">Repeat</keyword>
<dbReference type="AlphaFoldDB" id="A0A835HTX4"/>
<evidence type="ECO:0000256" key="5">
    <source>
        <dbReference type="ARBA" id="ARBA00022741"/>
    </source>
</evidence>
<dbReference type="GO" id="GO:0016020">
    <property type="term" value="C:membrane"/>
    <property type="evidence" value="ECO:0007669"/>
    <property type="project" value="UniProtKB-SubCell"/>
</dbReference>
<comment type="caution">
    <text evidence="10">The sequence shown here is derived from an EMBL/GenBank/DDBJ whole genome shotgun (WGS) entry which is preliminary data.</text>
</comment>
<accession>A0A835HTX4</accession>
<protein>
    <submittedName>
        <fullName evidence="10">Uncharacterized protein</fullName>
    </submittedName>
</protein>
<keyword evidence="8" id="KW-0325">Glycoprotein</keyword>
<dbReference type="Gene3D" id="3.80.10.10">
    <property type="entry name" value="Ribonuclease Inhibitor"/>
    <property type="match status" value="1"/>
</dbReference>
<dbReference type="SUPFAM" id="SSF52058">
    <property type="entry name" value="L domain-like"/>
    <property type="match status" value="1"/>
</dbReference>
<keyword evidence="9" id="KW-0812">Transmembrane</keyword>
<keyword evidence="5" id="KW-0547">Nucleotide-binding</keyword>
<feature type="transmembrane region" description="Helical" evidence="9">
    <location>
        <begin position="16"/>
        <end position="41"/>
    </location>
</feature>
<keyword evidence="2" id="KW-0433">Leucine-rich repeat</keyword>
<dbReference type="PROSITE" id="PS51450">
    <property type="entry name" value="LRR"/>
    <property type="match status" value="1"/>
</dbReference>
<dbReference type="InterPro" id="IPR003591">
    <property type="entry name" value="Leu-rich_rpt_typical-subtyp"/>
</dbReference>
<evidence type="ECO:0000256" key="1">
    <source>
        <dbReference type="ARBA" id="ARBA00004167"/>
    </source>
</evidence>
<dbReference type="InterPro" id="IPR032675">
    <property type="entry name" value="LRR_dom_sf"/>
</dbReference>
<reference evidence="10 11" key="1">
    <citation type="submission" date="2020-10" db="EMBL/GenBank/DDBJ databases">
        <title>The Coptis chinensis genome and diversification of protoberbering-type alkaloids.</title>
        <authorList>
            <person name="Wang B."/>
            <person name="Shu S."/>
            <person name="Song C."/>
            <person name="Liu Y."/>
        </authorList>
    </citation>
    <scope>NUCLEOTIDE SEQUENCE [LARGE SCALE GENOMIC DNA]</scope>
    <source>
        <strain evidence="10">HL-2020</strain>
        <tissue evidence="10">Leaf</tissue>
    </source>
</reference>
<keyword evidence="11" id="KW-1185">Reference proteome</keyword>
<dbReference type="FunFam" id="3.80.10.10:FF:000041">
    <property type="entry name" value="LRR receptor-like serine/threonine-protein kinase ERECTA"/>
    <property type="match status" value="1"/>
</dbReference>
<dbReference type="EMBL" id="JADFTS010000005">
    <property type="protein sequence ID" value="KAF9604352.1"/>
    <property type="molecule type" value="Genomic_DNA"/>
</dbReference>
<evidence type="ECO:0000313" key="11">
    <source>
        <dbReference type="Proteomes" id="UP000631114"/>
    </source>
</evidence>
<organism evidence="10 11">
    <name type="scientific">Coptis chinensis</name>
    <dbReference type="NCBI Taxonomy" id="261450"/>
    <lineage>
        <taxon>Eukaryota</taxon>
        <taxon>Viridiplantae</taxon>
        <taxon>Streptophyta</taxon>
        <taxon>Embryophyta</taxon>
        <taxon>Tracheophyta</taxon>
        <taxon>Spermatophyta</taxon>
        <taxon>Magnoliopsida</taxon>
        <taxon>Ranunculales</taxon>
        <taxon>Ranunculaceae</taxon>
        <taxon>Coptidoideae</taxon>
        <taxon>Coptis</taxon>
    </lineage>
</organism>
<evidence type="ECO:0000256" key="2">
    <source>
        <dbReference type="ARBA" id="ARBA00022614"/>
    </source>
</evidence>
<dbReference type="PANTHER" id="PTHR48053:SF71">
    <property type="entry name" value="LEUCINE RICH REPEAT FAMILY PROTEIN, EXPRESSED"/>
    <property type="match status" value="1"/>
</dbReference>
<evidence type="ECO:0000256" key="6">
    <source>
        <dbReference type="ARBA" id="ARBA00022840"/>
    </source>
</evidence>
<dbReference type="InterPro" id="IPR051716">
    <property type="entry name" value="Plant_RL_S/T_kinase"/>
</dbReference>
<sequence length="137" mass="15610">MLSPVRFQQLTAFSRGYWYCLYLIIVFLARFQLSLVTVLILKYLCSNRLTGGLPVDLSRLSHLKELDLGNNNFSSQIPEEISQCTMLTSLLFNENRLSGSIPNSISKLSNLTRLDLSANNLTGVIPESYLYCWISYF</sequence>
<dbReference type="SMART" id="SM00369">
    <property type="entry name" value="LRR_TYP"/>
    <property type="match status" value="2"/>
</dbReference>
<gene>
    <name evidence="10" type="ORF">IFM89_006359</name>
</gene>
<dbReference type="Proteomes" id="UP000631114">
    <property type="component" value="Unassembled WGS sequence"/>
</dbReference>
<keyword evidence="3" id="KW-0732">Signal</keyword>
<dbReference type="OrthoDB" id="2105857at2759"/>
<dbReference type="PANTHER" id="PTHR48053">
    <property type="entry name" value="LEUCINE RICH REPEAT FAMILY PROTEIN, EXPRESSED"/>
    <property type="match status" value="1"/>
</dbReference>